<name>A0ABD6D0H0_9EURY</name>
<comment type="caution">
    <text evidence="4">The sequence shown here is derived from an EMBL/GenBank/DDBJ whole genome shotgun (WGS) entry which is preliminary data.</text>
</comment>
<feature type="region of interest" description="Disordered" evidence="1">
    <location>
        <begin position="219"/>
        <end position="265"/>
    </location>
</feature>
<keyword evidence="2" id="KW-1133">Transmembrane helix</keyword>
<dbReference type="AlphaFoldDB" id="A0ABD6D0H0"/>
<feature type="transmembrane region" description="Helical" evidence="2">
    <location>
        <begin position="17"/>
        <end position="34"/>
    </location>
</feature>
<organism evidence="4 5">
    <name type="scientific">Haloplanus ruber</name>
    <dbReference type="NCBI Taxonomy" id="869892"/>
    <lineage>
        <taxon>Archaea</taxon>
        <taxon>Methanobacteriati</taxon>
        <taxon>Methanobacteriota</taxon>
        <taxon>Stenosarchaea group</taxon>
        <taxon>Halobacteria</taxon>
        <taxon>Halobacteriales</taxon>
        <taxon>Haloferacaceae</taxon>
        <taxon>Haloplanus</taxon>
    </lineage>
</organism>
<keyword evidence="2" id="KW-0812">Transmembrane</keyword>
<dbReference type="Proteomes" id="UP001597075">
    <property type="component" value="Unassembled WGS sequence"/>
</dbReference>
<sequence>MNVPVGETAVHLSRKRIVLALLVGLVGYGGYGYVQQSQALSNAVAVQATVTDAGTDRRETGRGIEYVPRVEYTYRYRGETYTSDQVFPGPRTSRYDRRSRVESVIDPYTPGTTVRAYVLPDDPSKGFLIPERTPWPIRAVGAGAVGLLLLGLDSRGAQHPGRETDLRPESDVTSPSTFGVEAATVHRLAVRLIVGCSVAGLVSLVALVAAVLNAAESVPASVASRHDSPDASRRSERVRPPSQTHRLRVRDGVGPPVRTRGGFLPAAVTPAVEGAPFSRRVGSRRPATR</sequence>
<keyword evidence="5" id="KW-1185">Reference proteome</keyword>
<feature type="compositionally biased region" description="Basic and acidic residues" evidence="1">
    <location>
        <begin position="224"/>
        <end position="239"/>
    </location>
</feature>
<accession>A0ABD6D0H0</accession>
<dbReference type="RefSeq" id="WP_256404413.1">
    <property type="nucleotide sequence ID" value="NZ_CP187151.1"/>
</dbReference>
<proteinExistence type="predicted"/>
<gene>
    <name evidence="4" type="ORF">ACFSBJ_10505</name>
</gene>
<dbReference type="InterPro" id="IPR021994">
    <property type="entry name" value="DUF3592"/>
</dbReference>
<reference evidence="4 5" key="1">
    <citation type="journal article" date="2019" name="Int. J. Syst. Evol. Microbiol.">
        <title>The Global Catalogue of Microorganisms (GCM) 10K type strain sequencing project: providing services to taxonomists for standard genome sequencing and annotation.</title>
        <authorList>
            <consortium name="The Broad Institute Genomics Platform"/>
            <consortium name="The Broad Institute Genome Sequencing Center for Infectious Disease"/>
            <person name="Wu L."/>
            <person name="Ma J."/>
        </authorList>
    </citation>
    <scope>NUCLEOTIDE SEQUENCE [LARGE SCALE GENOMIC DNA]</scope>
    <source>
        <strain evidence="4 5">CGMCC 1.10594</strain>
    </source>
</reference>
<dbReference type="Pfam" id="PF12158">
    <property type="entry name" value="DUF3592"/>
    <property type="match status" value="1"/>
</dbReference>
<evidence type="ECO:0000313" key="4">
    <source>
        <dbReference type="EMBL" id="MFD1634158.1"/>
    </source>
</evidence>
<evidence type="ECO:0000256" key="2">
    <source>
        <dbReference type="SAM" id="Phobius"/>
    </source>
</evidence>
<keyword evidence="2" id="KW-0472">Membrane</keyword>
<feature type="domain" description="DUF3592" evidence="3">
    <location>
        <begin position="46"/>
        <end position="131"/>
    </location>
</feature>
<protein>
    <submittedName>
        <fullName evidence="4">DUF3592 domain-containing protein</fullName>
    </submittedName>
</protein>
<evidence type="ECO:0000256" key="1">
    <source>
        <dbReference type="SAM" id="MobiDB-lite"/>
    </source>
</evidence>
<evidence type="ECO:0000313" key="5">
    <source>
        <dbReference type="Proteomes" id="UP001597075"/>
    </source>
</evidence>
<evidence type="ECO:0000259" key="3">
    <source>
        <dbReference type="Pfam" id="PF12158"/>
    </source>
</evidence>
<dbReference type="EMBL" id="JBHUDL010000010">
    <property type="protein sequence ID" value="MFD1634158.1"/>
    <property type="molecule type" value="Genomic_DNA"/>
</dbReference>